<proteinExistence type="predicted"/>
<evidence type="ECO:0000313" key="3">
    <source>
        <dbReference type="EMBL" id="PZX93579.1"/>
    </source>
</evidence>
<dbReference type="Pfam" id="PF19335">
    <property type="entry name" value="HMBD"/>
    <property type="match status" value="2"/>
</dbReference>
<evidence type="ECO:0000256" key="1">
    <source>
        <dbReference type="SAM" id="SignalP"/>
    </source>
</evidence>
<keyword evidence="1" id="KW-0732">Signal</keyword>
<feature type="domain" description="Heavy metal binding" evidence="2">
    <location>
        <begin position="36"/>
        <end position="60"/>
    </location>
</feature>
<sequence length="114" mass="12301">MKTLIIVLTVFFAIGTAVSAQTTAATAKKEVQKTMYTCPMHPKVMSDKKGKCAKCGMDLVASKETVHTATTKENQAATSLKSKYVCTMDGSTSDRPGKCPKCGMAMTERKIDKK</sequence>
<keyword evidence="4" id="KW-1185">Reference proteome</keyword>
<evidence type="ECO:0000313" key="4">
    <source>
        <dbReference type="Proteomes" id="UP000249177"/>
    </source>
</evidence>
<feature type="signal peptide" evidence="1">
    <location>
        <begin position="1"/>
        <end position="19"/>
    </location>
</feature>
<dbReference type="EMBL" id="QKXH01000005">
    <property type="protein sequence ID" value="PZX93579.1"/>
    <property type="molecule type" value="Genomic_DNA"/>
</dbReference>
<dbReference type="GO" id="GO:0046872">
    <property type="term" value="F:metal ion binding"/>
    <property type="evidence" value="ECO:0007669"/>
    <property type="project" value="InterPro"/>
</dbReference>
<reference evidence="3 4" key="1">
    <citation type="submission" date="2018-06" db="EMBL/GenBank/DDBJ databases">
        <title>Flavobacterium sp IMCC34762, genome.</title>
        <authorList>
            <person name="Joung Y."/>
            <person name="Cho J."/>
            <person name="Song J."/>
        </authorList>
    </citation>
    <scope>NUCLEOTIDE SEQUENCE [LARGE SCALE GENOMIC DNA]</scope>
    <source>
        <strain evidence="3 4">IMCC34762</strain>
    </source>
</reference>
<dbReference type="Proteomes" id="UP000249177">
    <property type="component" value="Unassembled WGS sequence"/>
</dbReference>
<feature type="chain" id="PRO_5016013618" description="Heavy metal binding domain-containing protein" evidence="1">
    <location>
        <begin position="20"/>
        <end position="114"/>
    </location>
</feature>
<dbReference type="AlphaFoldDB" id="A0A2W7U8E4"/>
<comment type="caution">
    <text evidence="3">The sequence shown here is derived from an EMBL/GenBank/DDBJ whole genome shotgun (WGS) entry which is preliminary data.</text>
</comment>
<gene>
    <name evidence="3" type="ORF">DOS84_09165</name>
</gene>
<evidence type="ECO:0000259" key="2">
    <source>
        <dbReference type="Pfam" id="PF19335"/>
    </source>
</evidence>
<organism evidence="3 4">
    <name type="scientific">Flavobacterium aquariorum</name>
    <dbReference type="NCBI Taxonomy" id="2217670"/>
    <lineage>
        <taxon>Bacteria</taxon>
        <taxon>Pseudomonadati</taxon>
        <taxon>Bacteroidota</taxon>
        <taxon>Flavobacteriia</taxon>
        <taxon>Flavobacteriales</taxon>
        <taxon>Flavobacteriaceae</taxon>
        <taxon>Flavobacterium</taxon>
    </lineage>
</organism>
<protein>
    <recommendedName>
        <fullName evidence="2">Heavy metal binding domain-containing protein</fullName>
    </recommendedName>
</protein>
<name>A0A2W7U8E4_9FLAO</name>
<dbReference type="OrthoDB" id="9757546at2"/>
<accession>A0A2W7U8E4</accession>
<dbReference type="InterPro" id="IPR045800">
    <property type="entry name" value="HMBD"/>
</dbReference>
<dbReference type="RefSeq" id="WP_111409824.1">
    <property type="nucleotide sequence ID" value="NZ_QKXH01000005.1"/>
</dbReference>
<feature type="domain" description="Heavy metal binding" evidence="2">
    <location>
        <begin position="83"/>
        <end position="108"/>
    </location>
</feature>